<keyword evidence="3 5" id="KW-0521">NADP</keyword>
<accession>A0A914WB57</accession>
<evidence type="ECO:0000256" key="1">
    <source>
        <dbReference type="ARBA" id="ARBA00005084"/>
    </source>
</evidence>
<dbReference type="GO" id="GO:0005778">
    <property type="term" value="C:peroxisomal membrane"/>
    <property type="evidence" value="ECO:0007669"/>
    <property type="project" value="TreeGrafter"/>
</dbReference>
<keyword evidence="6" id="KW-1185">Reference proteome</keyword>
<evidence type="ECO:0000313" key="6">
    <source>
        <dbReference type="Proteomes" id="UP000887566"/>
    </source>
</evidence>
<name>A0A914WB57_9BILA</name>
<proteinExistence type="inferred from homology"/>
<dbReference type="InterPro" id="IPR002202">
    <property type="entry name" value="HMG_CoA_Rdtase"/>
</dbReference>
<dbReference type="PROSITE" id="PS50065">
    <property type="entry name" value="HMG_COA_REDUCTASE_4"/>
    <property type="match status" value="1"/>
</dbReference>
<dbReference type="FunFam" id="3.30.70.420:FF:000001">
    <property type="entry name" value="3-hydroxy-3-methylglutaryl coenzyme A reductase"/>
    <property type="match status" value="1"/>
</dbReference>
<dbReference type="GO" id="GO:0015936">
    <property type="term" value="P:coenzyme A metabolic process"/>
    <property type="evidence" value="ECO:0007669"/>
    <property type="project" value="InterPro"/>
</dbReference>
<keyword evidence="4 5" id="KW-0560">Oxidoreductase</keyword>
<evidence type="ECO:0000256" key="2">
    <source>
        <dbReference type="ARBA" id="ARBA00007661"/>
    </source>
</evidence>
<dbReference type="NCBIfam" id="TIGR00533">
    <property type="entry name" value="HMG_CoA_R_NADP"/>
    <property type="match status" value="1"/>
</dbReference>
<dbReference type="GO" id="GO:0004420">
    <property type="term" value="F:hydroxymethylglutaryl-CoA reductase (NADPH) activity"/>
    <property type="evidence" value="ECO:0007669"/>
    <property type="project" value="UniProtKB-EC"/>
</dbReference>
<dbReference type="AlphaFoldDB" id="A0A914WB57"/>
<dbReference type="InterPro" id="IPR023074">
    <property type="entry name" value="HMG_CoA_Rdtase_cat_sf"/>
</dbReference>
<dbReference type="Gene3D" id="1.10.3270.10">
    <property type="entry name" value="HMGR, N-terminal domain"/>
    <property type="match status" value="1"/>
</dbReference>
<sequence length="591" mass="63713">MSSMNPTQSTSEFFDAAERLNPSIIIDRDSSASDSPSLQKNCDKDRYDGVIADQHRPVFTVGESRKNSCSSVIDNAVETPPLNMKQKSITVAEIQADLANLGPLDLNDRKNLCRTLVNLREMLRNEPVDAWKEMTDEELVTLMNDGSLKQQDLEKKLGDERRAVAVRRLWLSEQIKCEDKMHSLPFEQYDYSMVSGACCENVIGYVPVPVGYAGPLSLNGRRVYVPMATTEGCLVASTNRGCRAIADGAGVAASVYNDGMSRAPVVQFESALEALKVKAWLETSSNYQIVKQKFDSTSGYARLQELKCTPAGRLLYLRFVATTGDAMGMNMVSKATDEVMVMLQQTFVNMELISLSGNYCVDKKASALNWIEGRGKSVVAEAVIPSDSVSRILKTNVDRMVELGEKKLLIGSSMAGVIGGFNAQAANVVAAIFLATGQDAAQVVSSSMCLTQMDKTAAGDLRISCTMPCLEIGTRGGGTILPAQRTCLEMLGCAGGHPTKPGKNAHILAETICATVLAGELSLLAAQCSGDLVKSHLKMNRSQLNLMSTVSEPAVALKDQCTVPKVGSHERRHPASAVNNAFKLSGCANIV</sequence>
<dbReference type="Proteomes" id="UP000887566">
    <property type="component" value="Unplaced"/>
</dbReference>
<dbReference type="PANTHER" id="PTHR10572">
    <property type="entry name" value="3-HYDROXY-3-METHYLGLUTARYL-COENZYME A REDUCTASE"/>
    <property type="match status" value="1"/>
</dbReference>
<dbReference type="PROSITE" id="PS00066">
    <property type="entry name" value="HMG_COA_REDUCTASE_1"/>
    <property type="match status" value="1"/>
</dbReference>
<comment type="pathway">
    <text evidence="1 5">Metabolic intermediate biosynthesis; (R)-mevalonate biosynthesis; (R)-mevalonate from acetyl-CoA: step 3/3.</text>
</comment>
<comment type="similarity">
    <text evidence="2 5">Belongs to the HMG-CoA reductase family.</text>
</comment>
<evidence type="ECO:0000313" key="7">
    <source>
        <dbReference type="WBParaSite" id="PSAMB.scaffold3444size18247.g21464.t1"/>
    </source>
</evidence>
<dbReference type="GO" id="GO:0008299">
    <property type="term" value="P:isoprenoid biosynthetic process"/>
    <property type="evidence" value="ECO:0007669"/>
    <property type="project" value="InterPro"/>
</dbReference>
<dbReference type="SUPFAM" id="SSF55035">
    <property type="entry name" value="NAD-binding domain of HMG-CoA reductase"/>
    <property type="match status" value="1"/>
</dbReference>
<evidence type="ECO:0000256" key="3">
    <source>
        <dbReference type="ARBA" id="ARBA00022857"/>
    </source>
</evidence>
<dbReference type="PANTHER" id="PTHR10572:SF24">
    <property type="entry name" value="3-HYDROXY-3-METHYLGLUTARYL-COENZYME A REDUCTASE"/>
    <property type="match status" value="1"/>
</dbReference>
<dbReference type="WBParaSite" id="PSAMB.scaffold3444size18247.g21464.t1">
    <property type="protein sequence ID" value="PSAMB.scaffold3444size18247.g21464.t1"/>
    <property type="gene ID" value="PSAMB.scaffold3444size18247.g21464"/>
</dbReference>
<dbReference type="InterPro" id="IPR023076">
    <property type="entry name" value="HMG_CoA_Rdtase_CS"/>
</dbReference>
<evidence type="ECO:0000256" key="5">
    <source>
        <dbReference type="RuleBase" id="RU361219"/>
    </source>
</evidence>
<dbReference type="InterPro" id="IPR009023">
    <property type="entry name" value="HMG_CoA_Rdtase_NAD(P)-bd_sf"/>
</dbReference>
<keyword evidence="5" id="KW-0256">Endoplasmic reticulum</keyword>
<dbReference type="InterPro" id="IPR004554">
    <property type="entry name" value="HMG_CoA_Rdtase_eu_arc"/>
</dbReference>
<reference evidence="7" key="1">
    <citation type="submission" date="2022-11" db="UniProtKB">
        <authorList>
            <consortium name="WormBaseParasite"/>
        </authorList>
    </citation>
    <scope>IDENTIFICATION</scope>
</reference>
<dbReference type="GO" id="GO:0016126">
    <property type="term" value="P:sterol biosynthetic process"/>
    <property type="evidence" value="ECO:0007669"/>
    <property type="project" value="TreeGrafter"/>
</dbReference>
<comment type="catalytic activity">
    <reaction evidence="5">
        <text>(R)-mevalonate + 2 NADP(+) + CoA = (3S)-3-hydroxy-3-methylglutaryl-CoA + 2 NADPH + 2 H(+)</text>
        <dbReference type="Rhea" id="RHEA:15989"/>
        <dbReference type="ChEBI" id="CHEBI:15378"/>
        <dbReference type="ChEBI" id="CHEBI:36464"/>
        <dbReference type="ChEBI" id="CHEBI:43074"/>
        <dbReference type="ChEBI" id="CHEBI:57287"/>
        <dbReference type="ChEBI" id="CHEBI:57783"/>
        <dbReference type="ChEBI" id="CHEBI:58349"/>
        <dbReference type="EC" id="1.1.1.34"/>
    </reaction>
</comment>
<dbReference type="EC" id="1.1.1.34" evidence="5"/>
<dbReference type="InterPro" id="IPR023282">
    <property type="entry name" value="HMG_CoA_Rdtase_N"/>
</dbReference>
<dbReference type="CDD" id="cd00643">
    <property type="entry name" value="HMG-CoA_reductase_classI"/>
    <property type="match status" value="1"/>
</dbReference>
<dbReference type="InterPro" id="IPR009029">
    <property type="entry name" value="HMG_CoA_Rdtase_sub-bd_dom_sf"/>
</dbReference>
<dbReference type="GO" id="GO:0005789">
    <property type="term" value="C:endoplasmic reticulum membrane"/>
    <property type="evidence" value="ECO:0007669"/>
    <property type="project" value="UniProtKB-SubCell"/>
</dbReference>
<comment type="subcellular location">
    <subcellularLocation>
        <location evidence="5">Endoplasmic reticulum membrane</location>
        <topology evidence="5">Multi-pass membrane protein</topology>
    </subcellularLocation>
</comment>
<dbReference type="Gene3D" id="3.90.770.10">
    <property type="entry name" value="3-hydroxy-3-methylglutaryl-coenzyme A Reductase, Chain A, domain 2"/>
    <property type="match status" value="1"/>
</dbReference>
<dbReference type="Gene3D" id="3.30.70.420">
    <property type="entry name" value="Hydroxymethylglutaryl-CoA reductase, class I/II, NAD/NADP-binding domain"/>
    <property type="match status" value="1"/>
</dbReference>
<evidence type="ECO:0000256" key="4">
    <source>
        <dbReference type="ARBA" id="ARBA00023002"/>
    </source>
</evidence>
<dbReference type="SUPFAM" id="SSF56542">
    <property type="entry name" value="Substrate-binding domain of HMG-CoA reductase"/>
    <property type="match status" value="1"/>
</dbReference>
<protein>
    <recommendedName>
        <fullName evidence="5">3-hydroxy-3-methylglutaryl coenzyme A reductase</fullName>
        <shortName evidence="5">HMG-CoA reductase</shortName>
        <ecNumber evidence="5">1.1.1.34</ecNumber>
    </recommendedName>
</protein>
<dbReference type="PRINTS" id="PR00071">
    <property type="entry name" value="HMGCOARDTASE"/>
</dbReference>
<organism evidence="6 7">
    <name type="scientific">Plectus sambesii</name>
    <dbReference type="NCBI Taxonomy" id="2011161"/>
    <lineage>
        <taxon>Eukaryota</taxon>
        <taxon>Metazoa</taxon>
        <taxon>Ecdysozoa</taxon>
        <taxon>Nematoda</taxon>
        <taxon>Chromadorea</taxon>
        <taxon>Plectida</taxon>
        <taxon>Plectina</taxon>
        <taxon>Plectoidea</taxon>
        <taxon>Plectidae</taxon>
        <taxon>Plectus</taxon>
    </lineage>
</organism>
<dbReference type="Pfam" id="PF00368">
    <property type="entry name" value="HMG-CoA_red"/>
    <property type="match status" value="1"/>
</dbReference>